<evidence type="ECO:0000259" key="2">
    <source>
        <dbReference type="SMART" id="SM00922"/>
    </source>
</evidence>
<feature type="domain" description="Mandelate racemase/muconate lactonizing enzyme C-terminal" evidence="2">
    <location>
        <begin position="132"/>
        <end position="237"/>
    </location>
</feature>
<dbReference type="SMART" id="SM00922">
    <property type="entry name" value="MR_MLE"/>
    <property type="match status" value="1"/>
</dbReference>
<dbReference type="AlphaFoldDB" id="A0A6J4VA00"/>
<dbReference type="PANTHER" id="PTHR48080:SF2">
    <property type="entry name" value="D-GALACTONATE DEHYDRATASE"/>
    <property type="match status" value="1"/>
</dbReference>
<dbReference type="GO" id="GO:0016829">
    <property type="term" value="F:lyase activity"/>
    <property type="evidence" value="ECO:0007669"/>
    <property type="project" value="UniProtKB-KW"/>
</dbReference>
<dbReference type="Gene3D" id="3.20.20.120">
    <property type="entry name" value="Enolase-like C-terminal domain"/>
    <property type="match status" value="1"/>
</dbReference>
<dbReference type="InterPro" id="IPR013341">
    <property type="entry name" value="Mandelate_racemase_N_dom"/>
</dbReference>
<sequence>MKITRATTWIVGNPWKNWLFVRLDTDQDGLYGIGEGTINGFAKTTEAAVHELAGRYEGFDPFQIETILQRMSRDLYTEGGQIHMNAVAAIETACWDIIGKVTGHPIYDLIGGRYHESLPTYANGWYAGPRTPESFAERAQTVIQKGYTALKFDPFGAAWRTMSLPERHLSIDIVRAVRETVGPDVQIMVEGHSRFSVAEAVWIGERIAEFEPTWFEEPTAHQNIDSTVEVARKIAVPVATGESYASVHQHAELLSRNAVHIIQPEPGNMGGIWRTRQVCAMADAFYAVVAPHNAQGPISTATCIQISASCPNLLTQELFDDFNVSWERDIVTHPAEVVDGRLQVPDRAGLGTDLNWQLLAEHPYQASNFLPLFVPGWERREGERPPQADPSDERTGA</sequence>
<name>A0A6J4VA00_9BACT</name>
<dbReference type="InterPro" id="IPR034593">
    <property type="entry name" value="DgoD-like"/>
</dbReference>
<dbReference type="CDD" id="cd03316">
    <property type="entry name" value="MR_like"/>
    <property type="match status" value="1"/>
</dbReference>
<dbReference type="Pfam" id="PF13378">
    <property type="entry name" value="MR_MLE_C"/>
    <property type="match status" value="1"/>
</dbReference>
<dbReference type="InterPro" id="IPR029017">
    <property type="entry name" value="Enolase-like_N"/>
</dbReference>
<accession>A0A6J4VA00</accession>
<reference evidence="3" key="1">
    <citation type="submission" date="2020-02" db="EMBL/GenBank/DDBJ databases">
        <authorList>
            <person name="Meier V. D."/>
        </authorList>
    </citation>
    <scope>NUCLEOTIDE SEQUENCE</scope>
    <source>
        <strain evidence="3">AVDCRST_MAG87</strain>
    </source>
</reference>
<organism evidence="3">
    <name type="scientific">uncultured Thermomicrobiales bacterium</name>
    <dbReference type="NCBI Taxonomy" id="1645740"/>
    <lineage>
        <taxon>Bacteria</taxon>
        <taxon>Pseudomonadati</taxon>
        <taxon>Thermomicrobiota</taxon>
        <taxon>Thermomicrobia</taxon>
        <taxon>Thermomicrobiales</taxon>
        <taxon>environmental samples</taxon>
    </lineage>
</organism>
<dbReference type="InterPro" id="IPR036849">
    <property type="entry name" value="Enolase-like_C_sf"/>
</dbReference>
<evidence type="ECO:0000313" key="3">
    <source>
        <dbReference type="EMBL" id="CAA9572648.1"/>
    </source>
</evidence>
<dbReference type="Gene3D" id="3.30.390.10">
    <property type="entry name" value="Enolase-like, N-terminal domain"/>
    <property type="match status" value="1"/>
</dbReference>
<dbReference type="PANTHER" id="PTHR48080">
    <property type="entry name" value="D-GALACTONATE DEHYDRATASE-RELATED"/>
    <property type="match status" value="1"/>
</dbReference>
<dbReference type="InterPro" id="IPR013342">
    <property type="entry name" value="Mandelate_racemase_C"/>
</dbReference>
<dbReference type="Pfam" id="PF02746">
    <property type="entry name" value="MR_MLE_N"/>
    <property type="match status" value="1"/>
</dbReference>
<dbReference type="SUPFAM" id="SSF54826">
    <property type="entry name" value="Enolase N-terminal domain-like"/>
    <property type="match status" value="1"/>
</dbReference>
<dbReference type="SUPFAM" id="SSF51604">
    <property type="entry name" value="Enolase C-terminal domain-like"/>
    <property type="match status" value="1"/>
</dbReference>
<dbReference type="InterPro" id="IPR029065">
    <property type="entry name" value="Enolase_C-like"/>
</dbReference>
<evidence type="ECO:0000256" key="1">
    <source>
        <dbReference type="ARBA" id="ARBA00023239"/>
    </source>
</evidence>
<gene>
    <name evidence="3" type="ORF">AVDCRST_MAG87-2573</name>
</gene>
<dbReference type="SFLD" id="SFLDS00001">
    <property type="entry name" value="Enolase"/>
    <property type="match status" value="1"/>
</dbReference>
<keyword evidence="1" id="KW-0456">Lyase</keyword>
<dbReference type="EMBL" id="CADCWJ010000563">
    <property type="protein sequence ID" value="CAA9572648.1"/>
    <property type="molecule type" value="Genomic_DNA"/>
</dbReference>
<proteinExistence type="predicted"/>
<protein>
    <recommendedName>
        <fullName evidence="2">Mandelate racemase/muconate lactonizing enzyme C-terminal domain-containing protein</fullName>
    </recommendedName>
</protein>